<gene>
    <name evidence="1" type="ORF">EVAR_82903_1</name>
</gene>
<evidence type="ECO:0000313" key="1">
    <source>
        <dbReference type="EMBL" id="GBP75233.1"/>
    </source>
</evidence>
<protein>
    <submittedName>
        <fullName evidence="1">Uncharacterized protein</fullName>
    </submittedName>
</protein>
<comment type="caution">
    <text evidence="1">The sequence shown here is derived from an EMBL/GenBank/DDBJ whole genome shotgun (WGS) entry which is preliminary data.</text>
</comment>
<dbReference type="EMBL" id="BGZK01001240">
    <property type="protein sequence ID" value="GBP75233.1"/>
    <property type="molecule type" value="Genomic_DNA"/>
</dbReference>
<organism evidence="1 2">
    <name type="scientific">Eumeta variegata</name>
    <name type="common">Bagworm moth</name>
    <name type="synonym">Eumeta japonica</name>
    <dbReference type="NCBI Taxonomy" id="151549"/>
    <lineage>
        <taxon>Eukaryota</taxon>
        <taxon>Metazoa</taxon>
        <taxon>Ecdysozoa</taxon>
        <taxon>Arthropoda</taxon>
        <taxon>Hexapoda</taxon>
        <taxon>Insecta</taxon>
        <taxon>Pterygota</taxon>
        <taxon>Neoptera</taxon>
        <taxon>Endopterygota</taxon>
        <taxon>Lepidoptera</taxon>
        <taxon>Glossata</taxon>
        <taxon>Ditrysia</taxon>
        <taxon>Tineoidea</taxon>
        <taxon>Psychidae</taxon>
        <taxon>Oiketicinae</taxon>
        <taxon>Eumeta</taxon>
    </lineage>
</organism>
<evidence type="ECO:0000313" key="2">
    <source>
        <dbReference type="Proteomes" id="UP000299102"/>
    </source>
</evidence>
<name>A0A4C1YIY6_EUMVA</name>
<keyword evidence="2" id="KW-1185">Reference proteome</keyword>
<accession>A0A4C1YIY6</accession>
<reference evidence="1 2" key="1">
    <citation type="journal article" date="2019" name="Commun. Biol.">
        <title>The bagworm genome reveals a unique fibroin gene that provides high tensile strength.</title>
        <authorList>
            <person name="Kono N."/>
            <person name="Nakamura H."/>
            <person name="Ohtoshi R."/>
            <person name="Tomita M."/>
            <person name="Numata K."/>
            <person name="Arakawa K."/>
        </authorList>
    </citation>
    <scope>NUCLEOTIDE SEQUENCE [LARGE SCALE GENOMIC DNA]</scope>
</reference>
<sequence length="251" mass="28276">MLISSDSTIRSFAPETGTRLETAPYLAMHRIKHKPLRFNLSSGVALNTNCDHVADCDFNAGFPDASDPGRAVDFRLSLALKAKLGIYNIPPTSDTLNRKISKIREAIFFHRTHPHRRQVPNVFPGARFFLGRRPEPSRKTVRESALISRATQTRNQAPKLIRAGLGDVDAYERRECDRGVVKRVALEPDSAGSIPTMNKSSNEFYNFEINAEKLYIYTFGNLATTRSVLRRARRFQMLSSQRHSGSPTTLK</sequence>
<dbReference type="AlphaFoldDB" id="A0A4C1YIY6"/>
<proteinExistence type="predicted"/>
<dbReference type="Proteomes" id="UP000299102">
    <property type="component" value="Unassembled WGS sequence"/>
</dbReference>